<dbReference type="FunFam" id="3.80.10.10:FF:000383">
    <property type="entry name" value="Leucine-rich repeat receptor protein kinase EMS1"/>
    <property type="match status" value="1"/>
</dbReference>
<comment type="catalytic activity">
    <reaction evidence="20">
        <text>L-threonyl-[protein] + ATP = O-phospho-L-threonyl-[protein] + ADP + H(+)</text>
        <dbReference type="Rhea" id="RHEA:46608"/>
        <dbReference type="Rhea" id="RHEA-COMP:11060"/>
        <dbReference type="Rhea" id="RHEA-COMP:11605"/>
        <dbReference type="ChEBI" id="CHEBI:15378"/>
        <dbReference type="ChEBI" id="CHEBI:30013"/>
        <dbReference type="ChEBI" id="CHEBI:30616"/>
        <dbReference type="ChEBI" id="CHEBI:61977"/>
        <dbReference type="ChEBI" id="CHEBI:456216"/>
        <dbReference type="EC" id="2.7.11.1"/>
    </reaction>
</comment>
<keyword evidence="9" id="KW-0732">Signal</keyword>
<keyword evidence="7" id="KW-0808">Transferase</keyword>
<dbReference type="GO" id="GO:0004672">
    <property type="term" value="F:protein kinase activity"/>
    <property type="evidence" value="ECO:0000318"/>
    <property type="project" value="GO_Central"/>
</dbReference>
<dbReference type="FunFam" id="3.80.10.10:FF:000177">
    <property type="entry name" value="Leucine-rich repeat receptor-like serine/threonine-protein kinase At1g17230"/>
    <property type="match status" value="1"/>
</dbReference>
<dbReference type="InterPro" id="IPR013210">
    <property type="entry name" value="LRR_N_plant-typ"/>
</dbReference>
<evidence type="ECO:0000256" key="15">
    <source>
        <dbReference type="ARBA" id="ARBA00022989"/>
    </source>
</evidence>
<keyword evidence="3" id="KW-1003">Cell membrane</keyword>
<evidence type="ECO:0000313" key="26">
    <source>
        <dbReference type="Proteomes" id="UP000026915"/>
    </source>
</evidence>
<dbReference type="GO" id="GO:0005886">
    <property type="term" value="C:plasma membrane"/>
    <property type="evidence" value="ECO:0007669"/>
    <property type="project" value="UniProtKB-SubCell"/>
</dbReference>
<evidence type="ECO:0000256" key="3">
    <source>
        <dbReference type="ARBA" id="ARBA00022475"/>
    </source>
</evidence>
<name>A0A061FSR2_THECC</name>
<dbReference type="InterPro" id="IPR051716">
    <property type="entry name" value="Plant_RL_S/T_kinase"/>
</dbReference>
<evidence type="ECO:0000256" key="12">
    <source>
        <dbReference type="ARBA" id="ARBA00022777"/>
    </source>
</evidence>
<dbReference type="InterPro" id="IPR055414">
    <property type="entry name" value="LRR_R13L4/SHOC2-like"/>
</dbReference>
<dbReference type="STRING" id="3641.A0A061FSR2"/>
<dbReference type="FunFam" id="3.80.10.10:FF:000775">
    <property type="entry name" value="Predicted protein"/>
    <property type="match status" value="1"/>
</dbReference>
<dbReference type="Pfam" id="PF00560">
    <property type="entry name" value="LRR_1"/>
    <property type="match status" value="6"/>
</dbReference>
<dbReference type="eggNOG" id="ENOG502QQYD">
    <property type="taxonomic scope" value="Eukaryota"/>
</dbReference>
<evidence type="ECO:0000256" key="6">
    <source>
        <dbReference type="ARBA" id="ARBA00022614"/>
    </source>
</evidence>
<evidence type="ECO:0000256" key="14">
    <source>
        <dbReference type="ARBA" id="ARBA00022843"/>
    </source>
</evidence>
<dbReference type="AlphaFoldDB" id="A0A061FSR2"/>
<dbReference type="PANTHER" id="PTHR48053:SF168">
    <property type="entry name" value="LRR RECEPTOR-LIKE KINASE FAMILY PROTEIN"/>
    <property type="match status" value="1"/>
</dbReference>
<dbReference type="EMBL" id="CM001888">
    <property type="protein sequence ID" value="EOY19677.1"/>
    <property type="molecule type" value="Genomic_DNA"/>
</dbReference>
<dbReference type="PROSITE" id="PS50011">
    <property type="entry name" value="PROTEIN_KINASE_DOM"/>
    <property type="match status" value="1"/>
</dbReference>
<dbReference type="InParanoid" id="A0A061FSR2"/>
<evidence type="ECO:0000313" key="25">
    <source>
        <dbReference type="EMBL" id="EOY19677.1"/>
    </source>
</evidence>
<evidence type="ECO:0000256" key="5">
    <source>
        <dbReference type="ARBA" id="ARBA00022553"/>
    </source>
</evidence>
<keyword evidence="17" id="KW-1015">Disulfide bond</keyword>
<dbReference type="FunFam" id="1.10.510.10:FF:000445">
    <property type="entry name" value="MDIS1-interacting receptor like kinase 2"/>
    <property type="match status" value="1"/>
</dbReference>
<dbReference type="InterPro" id="IPR011009">
    <property type="entry name" value="Kinase-like_dom_sf"/>
</dbReference>
<dbReference type="FunFam" id="3.80.10.10:FF:000400">
    <property type="entry name" value="Nuclear pore complex protein NUP107"/>
    <property type="match status" value="1"/>
</dbReference>
<dbReference type="InterPro" id="IPR001611">
    <property type="entry name" value="Leu-rich_rpt"/>
</dbReference>
<evidence type="ECO:0000256" key="9">
    <source>
        <dbReference type="ARBA" id="ARBA00022729"/>
    </source>
</evidence>
<dbReference type="Pfam" id="PF08263">
    <property type="entry name" value="LRRNT_2"/>
    <property type="match status" value="1"/>
</dbReference>
<dbReference type="InterPro" id="IPR008266">
    <property type="entry name" value="Tyr_kinase_AS"/>
</dbReference>
<dbReference type="GO" id="GO:0005524">
    <property type="term" value="F:ATP binding"/>
    <property type="evidence" value="ECO:0007669"/>
    <property type="project" value="UniProtKB-UniRule"/>
</dbReference>
<keyword evidence="4" id="KW-0723">Serine/threonine-protein kinase</keyword>
<evidence type="ECO:0000256" key="17">
    <source>
        <dbReference type="ARBA" id="ARBA00023157"/>
    </source>
</evidence>
<evidence type="ECO:0000256" key="7">
    <source>
        <dbReference type="ARBA" id="ARBA00022679"/>
    </source>
</evidence>
<dbReference type="PANTHER" id="PTHR48053">
    <property type="entry name" value="LEUCINE RICH REPEAT FAMILY PROTEIN, EXPRESSED"/>
    <property type="match status" value="1"/>
</dbReference>
<evidence type="ECO:0000256" key="4">
    <source>
        <dbReference type="ARBA" id="ARBA00022527"/>
    </source>
</evidence>
<evidence type="ECO:0000256" key="16">
    <source>
        <dbReference type="ARBA" id="ARBA00023136"/>
    </source>
</evidence>
<evidence type="ECO:0000256" key="13">
    <source>
        <dbReference type="ARBA" id="ARBA00022840"/>
    </source>
</evidence>
<keyword evidence="15 23" id="KW-1133">Transmembrane helix</keyword>
<protein>
    <recommendedName>
        <fullName evidence="2">non-specific serine/threonine protein kinase</fullName>
        <ecNumber evidence="2">2.7.11.1</ecNumber>
    </recommendedName>
</protein>
<dbReference type="EC" id="2.7.11.1" evidence="2"/>
<dbReference type="PROSITE" id="PS00109">
    <property type="entry name" value="PROTEIN_KINASE_TYR"/>
    <property type="match status" value="1"/>
</dbReference>
<sequence>MLVPLQSSNVFTSLAAAAPAKEAETLLKWKASLDNRSQTFLSSWLGDSHCNWVGITCDKAGSTTNLSLPNYGFRGTLHLLNSFSFPNLIGLHLPNNALYGPIPSHIGNLSKLIFLDLSFNNFTGNIPPEICLLKSLQWISLAGNKISGSIPQKIQRLSSVTNILFHENYLNGSIPASVGSMHTLMRLDLGSNRLTGPIPGEVGMLRSLLYLDFSRNYLIGPIPESIGNLSKLVWLYLYSNKLSGSLPGEVGRLRSLSVMQLSTNNLIGVIPTSIGNLTNLSSLTLDGNMISGQIPASIGNLASLSILYIQQNMFSGSIPQEVGLLKSLTELSVALNMISGQIPASIGNLTKLTILSFTSNNLSGSIPPTFSNFIVLENLQLSDNHLSGQLPENVCHGGRLTYLAVMNNNLTGQIPSSLRNCKSLYRVRLEGNHLTGNLSEAFGVYPNLNFIALSNNKFYGELSPKWGQCHNLTSLQISNNNISGKIPPELEHATQLQELDLSSNHLIGEIPKELGSLSLMFRLLLSGNQLSGKIPSEIGVLSNLAHLNLASNNLSGPIPNQLGECLKLLILNLSRNKLGEIIPFSLSYIYGLQSLDLSQNLLVGAIPQQLGKLQTLEILDLSHNMLNGSIPIAFNGLLSLTIVNLSYNQLEGPIPNLKAFHEASFDALRNNKGLCGNATGLMPCAPITSNKISHKKSSRVIILVVLPLLGILLLTFTLAGGFLILRRKIQTRKSESREAQLGDIFTVLGYDGRILYENILEATEDFSSNHCIGSGGYGNVYKAVLPTGQVVAVKKLHQHEDSMLINNLKAFESEIRALTETRHRNIVKLHGFCSHSKHSFLVYEFVERGSLRMILSNNQEAEVLDWNKRLNVVKGLANALSYMHHDHSPPIIHRDISSNNVLLDLEYEAHVSDFGTARLLKPDSSNWTSFAGTIGYTAPELAYTMKVDEKCDVYSFGMLTMEILMGRHPGDLISCLSSSPLAPEANDQQILLKDVIDQRLSPPVKQVAEDVVFATKLAFACLNGNPKFRPTMGQVAQAFTCPSPQLPKPFSTTKLGELFELAYTFSMTEKCDVCSFCMLTLEIANCDHVAC</sequence>
<evidence type="ECO:0000256" key="10">
    <source>
        <dbReference type="ARBA" id="ARBA00022737"/>
    </source>
</evidence>
<accession>A0A061FSR2</accession>
<keyword evidence="8 23" id="KW-0812">Transmembrane</keyword>
<keyword evidence="14" id="KW-0832">Ubl conjugation</keyword>
<feature type="domain" description="Protein kinase" evidence="24">
    <location>
        <begin position="766"/>
        <end position="1046"/>
    </location>
</feature>
<keyword evidence="18 25" id="KW-0675">Receptor</keyword>
<keyword evidence="19" id="KW-0325">Glycoprotein</keyword>
<feature type="transmembrane region" description="Helical" evidence="23">
    <location>
        <begin position="700"/>
        <end position="725"/>
    </location>
</feature>
<dbReference type="Pfam" id="PF13855">
    <property type="entry name" value="LRR_8"/>
    <property type="match status" value="3"/>
</dbReference>
<proteinExistence type="predicted"/>
<dbReference type="InterPro" id="IPR017441">
    <property type="entry name" value="Protein_kinase_ATP_BS"/>
</dbReference>
<dbReference type="PRINTS" id="PR00019">
    <property type="entry name" value="LEURICHRPT"/>
</dbReference>
<evidence type="ECO:0000259" key="24">
    <source>
        <dbReference type="PROSITE" id="PS50011"/>
    </source>
</evidence>
<dbReference type="Pfam" id="PF00069">
    <property type="entry name" value="Pkinase"/>
    <property type="match status" value="1"/>
</dbReference>
<evidence type="ECO:0000256" key="21">
    <source>
        <dbReference type="ARBA" id="ARBA00048679"/>
    </source>
</evidence>
<dbReference type="Proteomes" id="UP000026915">
    <property type="component" value="Chromosome 10"/>
</dbReference>
<dbReference type="Gene3D" id="1.10.510.10">
    <property type="entry name" value="Transferase(Phosphotransferase) domain 1"/>
    <property type="match status" value="1"/>
</dbReference>
<dbReference type="Gramene" id="EOY19677">
    <property type="protein sequence ID" value="EOY19677"/>
    <property type="gene ID" value="TCM_044853"/>
</dbReference>
<organism evidence="25 26">
    <name type="scientific">Theobroma cacao</name>
    <name type="common">Cacao</name>
    <name type="synonym">Cocoa</name>
    <dbReference type="NCBI Taxonomy" id="3641"/>
    <lineage>
        <taxon>Eukaryota</taxon>
        <taxon>Viridiplantae</taxon>
        <taxon>Streptophyta</taxon>
        <taxon>Embryophyta</taxon>
        <taxon>Tracheophyta</taxon>
        <taxon>Spermatophyta</taxon>
        <taxon>Magnoliopsida</taxon>
        <taxon>eudicotyledons</taxon>
        <taxon>Gunneridae</taxon>
        <taxon>Pentapetalae</taxon>
        <taxon>rosids</taxon>
        <taxon>malvids</taxon>
        <taxon>Malvales</taxon>
        <taxon>Malvaceae</taxon>
        <taxon>Byttnerioideae</taxon>
        <taxon>Theobroma</taxon>
    </lineage>
</organism>
<evidence type="ECO:0000256" key="19">
    <source>
        <dbReference type="ARBA" id="ARBA00023180"/>
    </source>
</evidence>
<dbReference type="InterPro" id="IPR032675">
    <property type="entry name" value="LRR_dom_sf"/>
</dbReference>
<dbReference type="GO" id="GO:0004674">
    <property type="term" value="F:protein serine/threonine kinase activity"/>
    <property type="evidence" value="ECO:0007669"/>
    <property type="project" value="UniProtKB-KW"/>
</dbReference>
<evidence type="ECO:0000256" key="8">
    <source>
        <dbReference type="ARBA" id="ARBA00022692"/>
    </source>
</evidence>
<dbReference type="OMA" id="IKILACW"/>
<dbReference type="InterPro" id="IPR003591">
    <property type="entry name" value="Leu-rich_rpt_typical-subtyp"/>
</dbReference>
<evidence type="ECO:0000256" key="18">
    <source>
        <dbReference type="ARBA" id="ARBA00023170"/>
    </source>
</evidence>
<keyword evidence="11 22" id="KW-0547">Nucleotide-binding</keyword>
<reference evidence="25 26" key="1">
    <citation type="journal article" date="2013" name="Genome Biol.">
        <title>The genome sequence of the most widely cultivated cacao type and its use to identify candidate genes regulating pod color.</title>
        <authorList>
            <person name="Motamayor J.C."/>
            <person name="Mockaitis K."/>
            <person name="Schmutz J."/>
            <person name="Haiminen N."/>
            <person name="Iii D.L."/>
            <person name="Cornejo O."/>
            <person name="Findley S.D."/>
            <person name="Zheng P."/>
            <person name="Utro F."/>
            <person name="Royaert S."/>
            <person name="Saski C."/>
            <person name="Jenkins J."/>
            <person name="Podicheti R."/>
            <person name="Zhao M."/>
            <person name="Scheffler B.E."/>
            <person name="Stack J.C."/>
            <person name="Feltus F.A."/>
            <person name="Mustiga G.M."/>
            <person name="Amores F."/>
            <person name="Phillips W."/>
            <person name="Marelli J.P."/>
            <person name="May G.D."/>
            <person name="Shapiro H."/>
            <person name="Ma J."/>
            <person name="Bustamante C.D."/>
            <person name="Schnell R.J."/>
            <person name="Main D."/>
            <person name="Gilbert D."/>
            <person name="Parida L."/>
            <person name="Kuhn D.N."/>
        </authorList>
    </citation>
    <scope>NUCLEOTIDE SEQUENCE [LARGE SCALE GENOMIC DNA]</scope>
    <source>
        <strain evidence="26">cv. Matina 1-6</strain>
    </source>
</reference>
<dbReference type="Gene3D" id="3.80.10.10">
    <property type="entry name" value="Ribonuclease Inhibitor"/>
    <property type="match status" value="4"/>
</dbReference>
<dbReference type="Pfam" id="PF23598">
    <property type="entry name" value="LRR_14"/>
    <property type="match status" value="1"/>
</dbReference>
<keyword evidence="6" id="KW-0433">Leucine-rich repeat</keyword>
<comment type="subcellular location">
    <subcellularLocation>
        <location evidence="1">Cell membrane</location>
        <topology evidence="1">Single-pass type I membrane protein</topology>
    </subcellularLocation>
</comment>
<keyword evidence="5" id="KW-0597">Phosphoprotein</keyword>
<keyword evidence="13 22" id="KW-0067">ATP-binding</keyword>
<evidence type="ECO:0000256" key="1">
    <source>
        <dbReference type="ARBA" id="ARBA00004251"/>
    </source>
</evidence>
<dbReference type="SMART" id="SM00365">
    <property type="entry name" value="LRR_SD22"/>
    <property type="match status" value="7"/>
</dbReference>
<feature type="binding site" evidence="22">
    <location>
        <position position="795"/>
    </location>
    <ligand>
        <name>ATP</name>
        <dbReference type="ChEBI" id="CHEBI:30616"/>
    </ligand>
</feature>
<dbReference type="PROSITE" id="PS00107">
    <property type="entry name" value="PROTEIN_KINASE_ATP"/>
    <property type="match status" value="1"/>
</dbReference>
<keyword evidence="26" id="KW-1185">Reference proteome</keyword>
<dbReference type="GO" id="GO:0010074">
    <property type="term" value="P:maintenance of meristem identity"/>
    <property type="evidence" value="ECO:0007669"/>
    <property type="project" value="UniProtKB-ARBA"/>
</dbReference>
<evidence type="ECO:0000256" key="23">
    <source>
        <dbReference type="SAM" id="Phobius"/>
    </source>
</evidence>
<evidence type="ECO:0000256" key="2">
    <source>
        <dbReference type="ARBA" id="ARBA00012513"/>
    </source>
</evidence>
<dbReference type="SMART" id="SM00369">
    <property type="entry name" value="LRR_TYP"/>
    <property type="match status" value="9"/>
</dbReference>
<gene>
    <name evidence="25" type="ORF">TCM_044853</name>
</gene>
<keyword evidence="10" id="KW-0677">Repeat</keyword>
<evidence type="ECO:0000256" key="11">
    <source>
        <dbReference type="ARBA" id="ARBA00022741"/>
    </source>
</evidence>
<evidence type="ECO:0000256" key="22">
    <source>
        <dbReference type="PROSITE-ProRule" id="PRU10141"/>
    </source>
</evidence>
<dbReference type="InterPro" id="IPR000719">
    <property type="entry name" value="Prot_kinase_dom"/>
</dbReference>
<evidence type="ECO:0000256" key="20">
    <source>
        <dbReference type="ARBA" id="ARBA00047899"/>
    </source>
</evidence>
<dbReference type="FunFam" id="3.30.200.20:FF:000309">
    <property type="entry name" value="Leucine-rich repeat receptor protein kinase MSP1"/>
    <property type="match status" value="1"/>
</dbReference>
<keyword evidence="12 25" id="KW-0418">Kinase</keyword>
<dbReference type="HOGENOM" id="CLU_000288_22_1_1"/>
<dbReference type="Gene3D" id="3.30.200.20">
    <property type="entry name" value="Phosphorylase Kinase, domain 1"/>
    <property type="match status" value="1"/>
</dbReference>
<keyword evidence="16 23" id="KW-0472">Membrane</keyword>
<dbReference type="SUPFAM" id="SSF52058">
    <property type="entry name" value="L domain-like"/>
    <property type="match status" value="3"/>
</dbReference>
<dbReference type="SUPFAM" id="SSF56112">
    <property type="entry name" value="Protein kinase-like (PK-like)"/>
    <property type="match status" value="1"/>
</dbReference>
<comment type="catalytic activity">
    <reaction evidence="21">
        <text>L-seryl-[protein] + ATP = O-phospho-L-seryl-[protein] + ADP + H(+)</text>
        <dbReference type="Rhea" id="RHEA:17989"/>
        <dbReference type="Rhea" id="RHEA-COMP:9863"/>
        <dbReference type="Rhea" id="RHEA-COMP:11604"/>
        <dbReference type="ChEBI" id="CHEBI:15378"/>
        <dbReference type="ChEBI" id="CHEBI:29999"/>
        <dbReference type="ChEBI" id="CHEBI:30616"/>
        <dbReference type="ChEBI" id="CHEBI:83421"/>
        <dbReference type="ChEBI" id="CHEBI:456216"/>
        <dbReference type="EC" id="2.7.11.1"/>
    </reaction>
</comment>
<dbReference type="GO" id="GO:0010082">
    <property type="term" value="P:regulation of root meristem growth"/>
    <property type="evidence" value="ECO:0007669"/>
    <property type="project" value="UniProtKB-ARBA"/>
</dbReference>